<reference evidence="7 8" key="1">
    <citation type="submission" date="2017-11" db="EMBL/GenBank/DDBJ databases">
        <title>Draft genome sequence of magnetotactic bacterium Magnetospirillum kuznetsovii LBB-42.</title>
        <authorList>
            <person name="Grouzdev D.S."/>
            <person name="Rysina M.S."/>
            <person name="Baslerov R.V."/>
            <person name="Koziaeva V."/>
        </authorList>
    </citation>
    <scope>NUCLEOTIDE SEQUENCE [LARGE SCALE GENOMIC DNA]</scope>
    <source>
        <strain evidence="7 8">LBB-42</strain>
    </source>
</reference>
<organism evidence="7 8">
    <name type="scientific">Paramagnetospirillum kuznetsovii</name>
    <dbReference type="NCBI Taxonomy" id="2053833"/>
    <lineage>
        <taxon>Bacteria</taxon>
        <taxon>Pseudomonadati</taxon>
        <taxon>Pseudomonadota</taxon>
        <taxon>Alphaproteobacteria</taxon>
        <taxon>Rhodospirillales</taxon>
        <taxon>Magnetospirillaceae</taxon>
        <taxon>Paramagnetospirillum</taxon>
    </lineage>
</organism>
<protein>
    <submittedName>
        <fullName evidence="7">DNA-binding response regulator</fullName>
    </submittedName>
</protein>
<dbReference type="Gene3D" id="3.40.50.2300">
    <property type="match status" value="1"/>
</dbReference>
<dbReference type="OrthoDB" id="9802426at2"/>
<dbReference type="Gene3D" id="1.10.10.10">
    <property type="entry name" value="Winged helix-like DNA-binding domain superfamily/Winged helix DNA-binding domain"/>
    <property type="match status" value="1"/>
</dbReference>
<feature type="domain" description="Response regulatory" evidence="6">
    <location>
        <begin position="4"/>
        <end position="118"/>
    </location>
</feature>
<dbReference type="PROSITE" id="PS50110">
    <property type="entry name" value="RESPONSE_REGULATORY"/>
    <property type="match status" value="1"/>
</dbReference>
<dbReference type="InterPro" id="IPR001789">
    <property type="entry name" value="Sig_transdc_resp-reg_receiver"/>
</dbReference>
<sequence>MPFTVALVDDDSGFREALQWLLTSSGYDVRSYESLGLFVHGHDPTLVGCSLIDLRLGEDNGIEALKAARMQGHDAPALIISAYGDIPTAVLAVQLGAHGFLEKPTDNDKLLTAVAEACGRHVAIRRTYGMAIDAIRKYQRLTEREADVYWLLVGGAATKEFAARLHISTRTAETHRGRVFEKMEAAGLDDLVLSSFHIKLLFGPSEGVV</sequence>
<dbReference type="RefSeq" id="WP_112145940.1">
    <property type="nucleotide sequence ID" value="NZ_PGTO01000012.1"/>
</dbReference>
<evidence type="ECO:0000313" key="7">
    <source>
        <dbReference type="EMBL" id="RAU21152.1"/>
    </source>
</evidence>
<gene>
    <name evidence="7" type="ORF">CU669_14460</name>
</gene>
<evidence type="ECO:0000259" key="5">
    <source>
        <dbReference type="PROSITE" id="PS50043"/>
    </source>
</evidence>
<evidence type="ECO:0000256" key="3">
    <source>
        <dbReference type="ARBA" id="ARBA00023163"/>
    </source>
</evidence>
<dbReference type="InterPro" id="IPR011006">
    <property type="entry name" value="CheY-like_superfamily"/>
</dbReference>
<dbReference type="Proteomes" id="UP000251075">
    <property type="component" value="Unassembled WGS sequence"/>
</dbReference>
<keyword evidence="4" id="KW-0597">Phosphoprotein</keyword>
<evidence type="ECO:0000256" key="1">
    <source>
        <dbReference type="ARBA" id="ARBA00023015"/>
    </source>
</evidence>
<dbReference type="EMBL" id="PGTO01000012">
    <property type="protein sequence ID" value="RAU21152.1"/>
    <property type="molecule type" value="Genomic_DNA"/>
</dbReference>
<dbReference type="GO" id="GO:0006355">
    <property type="term" value="P:regulation of DNA-templated transcription"/>
    <property type="evidence" value="ECO:0007669"/>
    <property type="project" value="InterPro"/>
</dbReference>
<dbReference type="Pfam" id="PF00196">
    <property type="entry name" value="GerE"/>
    <property type="match status" value="1"/>
</dbReference>
<keyword evidence="1" id="KW-0805">Transcription regulation</keyword>
<accession>A0A364NVR5</accession>
<dbReference type="PROSITE" id="PS50043">
    <property type="entry name" value="HTH_LUXR_2"/>
    <property type="match status" value="1"/>
</dbReference>
<proteinExistence type="predicted"/>
<name>A0A364NVR5_9PROT</name>
<keyword evidence="8" id="KW-1185">Reference proteome</keyword>
<evidence type="ECO:0000256" key="4">
    <source>
        <dbReference type="PROSITE-ProRule" id="PRU00169"/>
    </source>
</evidence>
<comment type="caution">
    <text evidence="7">The sequence shown here is derived from an EMBL/GenBank/DDBJ whole genome shotgun (WGS) entry which is preliminary data.</text>
</comment>
<feature type="domain" description="HTH luxR-type" evidence="5">
    <location>
        <begin position="134"/>
        <end position="199"/>
    </location>
</feature>
<keyword evidence="3" id="KW-0804">Transcription</keyword>
<dbReference type="PANTHER" id="PTHR44688:SF16">
    <property type="entry name" value="DNA-BINDING TRANSCRIPTIONAL ACTIVATOR DEVR_DOSR"/>
    <property type="match status" value="1"/>
</dbReference>
<dbReference type="InterPro" id="IPR036388">
    <property type="entry name" value="WH-like_DNA-bd_sf"/>
</dbReference>
<keyword evidence="2 7" id="KW-0238">DNA-binding</keyword>
<evidence type="ECO:0000259" key="6">
    <source>
        <dbReference type="PROSITE" id="PS50110"/>
    </source>
</evidence>
<evidence type="ECO:0000313" key="8">
    <source>
        <dbReference type="Proteomes" id="UP000251075"/>
    </source>
</evidence>
<dbReference type="GO" id="GO:0003677">
    <property type="term" value="F:DNA binding"/>
    <property type="evidence" value="ECO:0007669"/>
    <property type="project" value="UniProtKB-KW"/>
</dbReference>
<feature type="modified residue" description="4-aspartylphosphate" evidence="4">
    <location>
        <position position="53"/>
    </location>
</feature>
<dbReference type="PANTHER" id="PTHR44688">
    <property type="entry name" value="DNA-BINDING TRANSCRIPTIONAL ACTIVATOR DEVR_DOSR"/>
    <property type="match status" value="1"/>
</dbReference>
<dbReference type="PRINTS" id="PR00038">
    <property type="entry name" value="HTHLUXR"/>
</dbReference>
<dbReference type="SMART" id="SM00448">
    <property type="entry name" value="REC"/>
    <property type="match status" value="1"/>
</dbReference>
<dbReference type="AlphaFoldDB" id="A0A364NVR5"/>
<dbReference type="InterPro" id="IPR000792">
    <property type="entry name" value="Tscrpt_reg_LuxR_C"/>
</dbReference>
<dbReference type="GO" id="GO:0000160">
    <property type="term" value="P:phosphorelay signal transduction system"/>
    <property type="evidence" value="ECO:0007669"/>
    <property type="project" value="InterPro"/>
</dbReference>
<dbReference type="Pfam" id="PF00072">
    <property type="entry name" value="Response_reg"/>
    <property type="match status" value="1"/>
</dbReference>
<evidence type="ECO:0000256" key="2">
    <source>
        <dbReference type="ARBA" id="ARBA00023125"/>
    </source>
</evidence>
<dbReference type="SMART" id="SM00421">
    <property type="entry name" value="HTH_LUXR"/>
    <property type="match status" value="1"/>
</dbReference>
<dbReference type="SUPFAM" id="SSF52172">
    <property type="entry name" value="CheY-like"/>
    <property type="match status" value="1"/>
</dbReference>